<reference evidence="2 3" key="1">
    <citation type="submission" date="2022-06" db="EMBL/GenBank/DDBJ databases">
        <title>Halogeometricum sp. a new haloarchaeum isolate from saline soil.</title>
        <authorList>
            <person name="Strakova D."/>
            <person name="Galisteo C."/>
            <person name="Sanchez-Porro C."/>
            <person name="Ventosa A."/>
        </authorList>
    </citation>
    <scope>NUCLEOTIDE SEQUENCE [LARGE SCALE GENOMIC DNA]</scope>
    <source>
        <strain evidence="3">S3BR25-2</strain>
    </source>
</reference>
<dbReference type="EMBL" id="JAMQOQ010000003">
    <property type="protein sequence ID" value="MDS0294983.1"/>
    <property type="molecule type" value="Genomic_DNA"/>
</dbReference>
<feature type="transmembrane region" description="Helical" evidence="1">
    <location>
        <begin position="74"/>
        <end position="96"/>
    </location>
</feature>
<feature type="transmembrane region" description="Helical" evidence="1">
    <location>
        <begin position="117"/>
        <end position="141"/>
    </location>
</feature>
<organism evidence="2 3">
    <name type="scientific">Halogeometricum luteum</name>
    <dbReference type="NCBI Taxonomy" id="2950537"/>
    <lineage>
        <taxon>Archaea</taxon>
        <taxon>Methanobacteriati</taxon>
        <taxon>Methanobacteriota</taxon>
        <taxon>Stenosarchaea group</taxon>
        <taxon>Halobacteria</taxon>
        <taxon>Halobacteriales</taxon>
        <taxon>Haloferacaceae</taxon>
        <taxon>Halogeometricum</taxon>
    </lineage>
</organism>
<evidence type="ECO:0000256" key="1">
    <source>
        <dbReference type="SAM" id="Phobius"/>
    </source>
</evidence>
<feature type="transmembrane region" description="Helical" evidence="1">
    <location>
        <begin position="12"/>
        <end position="33"/>
    </location>
</feature>
<dbReference type="Pfam" id="PF12679">
    <property type="entry name" value="ABC2_membrane_2"/>
    <property type="match status" value="1"/>
</dbReference>
<feature type="transmembrane region" description="Helical" evidence="1">
    <location>
        <begin position="161"/>
        <end position="180"/>
    </location>
</feature>
<feature type="transmembrane region" description="Helical" evidence="1">
    <location>
        <begin position="233"/>
        <end position="254"/>
    </location>
</feature>
<name>A0ABU2G4C6_9EURY</name>
<proteinExistence type="predicted"/>
<keyword evidence="1" id="KW-1133">Transmembrane helix</keyword>
<comment type="caution">
    <text evidence="2">The sequence shown here is derived from an EMBL/GenBank/DDBJ whole genome shotgun (WGS) entry which is preliminary data.</text>
</comment>
<accession>A0ABU2G4C6</accession>
<evidence type="ECO:0000313" key="3">
    <source>
        <dbReference type="Proteomes" id="UP001254813"/>
    </source>
</evidence>
<evidence type="ECO:0000313" key="2">
    <source>
        <dbReference type="EMBL" id="MDS0294983.1"/>
    </source>
</evidence>
<keyword evidence="3" id="KW-1185">Reference proteome</keyword>
<keyword evidence="1" id="KW-0472">Membrane</keyword>
<dbReference type="PANTHER" id="PTHR37305:SF1">
    <property type="entry name" value="MEMBRANE PROTEIN"/>
    <property type="match status" value="1"/>
</dbReference>
<sequence length="261" mass="27926">MREIARYETERRLPSAVALSVGLSLYAGLFFAIGPSMIQEIDFEQYAEAFPPALQSAFGVEAMGSLEGLFAAELYQFGWILLLGLYFAYSAGALVAEDVENGRLDLLLSTPVSRVSVLLGKFASLLAPLLLVNVVVAAVVYGGGVLIDDPLPFADVVMTHVLSIPYLLVCAGLGLLLSVLASSASLAQRGALGVVFGLFMVESFVAGTDYEWLGTLSPTHYYDPMAVLVDGTYDWAGAVILLEAAALLVVLSAFRFQRRDL</sequence>
<protein>
    <submittedName>
        <fullName evidence="2">ABC transporter permease</fullName>
    </submittedName>
</protein>
<dbReference type="PANTHER" id="PTHR37305">
    <property type="entry name" value="INTEGRAL MEMBRANE PROTEIN-RELATED"/>
    <property type="match status" value="1"/>
</dbReference>
<feature type="transmembrane region" description="Helical" evidence="1">
    <location>
        <begin position="192"/>
        <end position="213"/>
    </location>
</feature>
<dbReference type="Proteomes" id="UP001254813">
    <property type="component" value="Unassembled WGS sequence"/>
</dbReference>
<keyword evidence="1" id="KW-0812">Transmembrane</keyword>
<dbReference type="RefSeq" id="WP_310928827.1">
    <property type="nucleotide sequence ID" value="NZ_JAMQOQ010000003.1"/>
</dbReference>
<gene>
    <name evidence="2" type="ORF">NDI79_12455</name>
</gene>